<dbReference type="EMBL" id="JASXSZ010000004">
    <property type="protein sequence ID" value="MDL9980548.1"/>
    <property type="molecule type" value="Genomic_DNA"/>
</dbReference>
<keyword evidence="7" id="KW-0808">Transferase</keyword>
<gene>
    <name evidence="7" type="ORF">QSV35_14490</name>
</gene>
<dbReference type="InterPro" id="IPR015421">
    <property type="entry name" value="PyrdxlP-dep_Trfase_major"/>
</dbReference>
<dbReference type="Proteomes" id="UP001235064">
    <property type="component" value="Unassembled WGS sequence"/>
</dbReference>
<organism evidence="7 8">
    <name type="scientific">Microbacterium candidum</name>
    <dbReference type="NCBI Taxonomy" id="3041922"/>
    <lineage>
        <taxon>Bacteria</taxon>
        <taxon>Bacillati</taxon>
        <taxon>Actinomycetota</taxon>
        <taxon>Actinomycetes</taxon>
        <taxon>Micrococcales</taxon>
        <taxon>Microbacteriaceae</taxon>
        <taxon>Microbacterium</taxon>
    </lineage>
</organism>
<dbReference type="InterPro" id="IPR002129">
    <property type="entry name" value="PyrdxlP-dep_de-COase"/>
</dbReference>
<dbReference type="SUPFAM" id="SSF53383">
    <property type="entry name" value="PLP-dependent transferases"/>
    <property type="match status" value="1"/>
</dbReference>
<proteinExistence type="inferred from homology"/>
<keyword evidence="3" id="KW-0210">Decarboxylase</keyword>
<keyword evidence="4 6" id="KW-0663">Pyridoxal phosphate</keyword>
<evidence type="ECO:0000256" key="3">
    <source>
        <dbReference type="ARBA" id="ARBA00022793"/>
    </source>
</evidence>
<sequence>MADRHEAALAAAHLRARAWLDGLEDRPIAPRADAETVKDALGRTLPDEGEDADAVVLRLADAAEPGVMAMGSPRFYGWVIGGAQPAALGADWLVSTWDQNTAIRAVTPGVVAAEELAGEWILDLLGLPPTSDVGFVTGATMANFTCLVTARDAVLRQAGWDAAHDGLAGAPRVRLVVGAERHDTVDHAARMAGLGAPRVVEADDQGRIVPAALAGALADGMGPAIVVLQAGNLHSGAIDPLAEAIAIAHREGAWVHIDGAFGLWAAASPRTRHLTEGLADADSWTTDAHKTLSVPYDCGIAIVADARALRASMGMTAAYLQTAASVDHADPHDRVPELSRRARGVPTWAALRSMGRSGTIALVDRLAGSASRLAIGLAQLPGVEVLNDVVFTQVCAALDTDERTDAWAEALRTAGDAYASSSRWRGRSVLRFSVSNWATDDHEVARTLAAASRALATVR</sequence>
<comment type="cofactor">
    <cofactor evidence="1 6">
        <name>pyridoxal 5'-phosphate</name>
        <dbReference type="ChEBI" id="CHEBI:597326"/>
    </cofactor>
</comment>
<accession>A0ABT7N1I8</accession>
<evidence type="ECO:0000256" key="4">
    <source>
        <dbReference type="ARBA" id="ARBA00022898"/>
    </source>
</evidence>
<evidence type="ECO:0000256" key="2">
    <source>
        <dbReference type="ARBA" id="ARBA00009533"/>
    </source>
</evidence>
<dbReference type="PANTHER" id="PTHR11999">
    <property type="entry name" value="GROUP II PYRIDOXAL-5-PHOSPHATE DECARBOXYLASE"/>
    <property type="match status" value="1"/>
</dbReference>
<evidence type="ECO:0000256" key="5">
    <source>
        <dbReference type="ARBA" id="ARBA00023239"/>
    </source>
</evidence>
<dbReference type="InterPro" id="IPR015422">
    <property type="entry name" value="PyrdxlP-dep_Trfase_small"/>
</dbReference>
<dbReference type="RefSeq" id="WP_286289496.1">
    <property type="nucleotide sequence ID" value="NZ_JASXSZ010000004.1"/>
</dbReference>
<evidence type="ECO:0000256" key="1">
    <source>
        <dbReference type="ARBA" id="ARBA00001933"/>
    </source>
</evidence>
<evidence type="ECO:0000313" key="8">
    <source>
        <dbReference type="Proteomes" id="UP001235064"/>
    </source>
</evidence>
<protein>
    <submittedName>
        <fullName evidence="7">Aminotransferase class V-fold PLP-dependent enzyme</fullName>
    </submittedName>
</protein>
<keyword evidence="7" id="KW-0032">Aminotransferase</keyword>
<dbReference type="Pfam" id="PF00282">
    <property type="entry name" value="Pyridoxal_deC"/>
    <property type="match status" value="1"/>
</dbReference>
<evidence type="ECO:0000313" key="7">
    <source>
        <dbReference type="EMBL" id="MDL9980548.1"/>
    </source>
</evidence>
<name>A0ABT7N1I8_9MICO</name>
<dbReference type="InterPro" id="IPR015424">
    <property type="entry name" value="PyrdxlP-dep_Trfase"/>
</dbReference>
<comment type="similarity">
    <text evidence="2 6">Belongs to the group II decarboxylase family.</text>
</comment>
<evidence type="ECO:0000256" key="6">
    <source>
        <dbReference type="RuleBase" id="RU000382"/>
    </source>
</evidence>
<dbReference type="InterPro" id="IPR010977">
    <property type="entry name" value="Aromatic_deC"/>
</dbReference>
<dbReference type="Gene3D" id="3.40.640.10">
    <property type="entry name" value="Type I PLP-dependent aspartate aminotransferase-like (Major domain)"/>
    <property type="match status" value="1"/>
</dbReference>
<keyword evidence="8" id="KW-1185">Reference proteome</keyword>
<dbReference type="GO" id="GO:0008483">
    <property type="term" value="F:transaminase activity"/>
    <property type="evidence" value="ECO:0007669"/>
    <property type="project" value="UniProtKB-KW"/>
</dbReference>
<reference evidence="7 8" key="1">
    <citation type="submission" date="2023-06" db="EMBL/GenBank/DDBJ databases">
        <title>Microbacterium sp. nov., isolated from a waste landfill.</title>
        <authorList>
            <person name="Wen W."/>
        </authorList>
    </citation>
    <scope>NUCLEOTIDE SEQUENCE [LARGE SCALE GENOMIC DNA]</scope>
    <source>
        <strain evidence="7 8">ASV49</strain>
    </source>
</reference>
<keyword evidence="5 6" id="KW-0456">Lyase</keyword>
<dbReference type="PANTHER" id="PTHR11999:SF70">
    <property type="entry name" value="MIP05841P"/>
    <property type="match status" value="1"/>
</dbReference>
<comment type="caution">
    <text evidence="7">The sequence shown here is derived from an EMBL/GenBank/DDBJ whole genome shotgun (WGS) entry which is preliminary data.</text>
</comment>
<dbReference type="Gene3D" id="3.90.1150.10">
    <property type="entry name" value="Aspartate Aminotransferase, domain 1"/>
    <property type="match status" value="1"/>
</dbReference>